<gene>
    <name evidence="5" type="ORF">UFOPK1722_00637</name>
</gene>
<evidence type="ECO:0000256" key="2">
    <source>
        <dbReference type="ARBA" id="ARBA00022598"/>
    </source>
</evidence>
<dbReference type="Pfam" id="PF00501">
    <property type="entry name" value="AMP-binding"/>
    <property type="match status" value="1"/>
</dbReference>
<feature type="domain" description="AMP-dependent synthetase/ligase" evidence="3">
    <location>
        <begin position="9"/>
        <end position="373"/>
    </location>
</feature>
<dbReference type="NCBIfam" id="NF005801">
    <property type="entry name" value="PRK07656.1"/>
    <property type="match status" value="1"/>
</dbReference>
<dbReference type="AlphaFoldDB" id="A0A6J6EH22"/>
<name>A0A6J6EH22_9ZZZZ</name>
<dbReference type="PANTHER" id="PTHR43201">
    <property type="entry name" value="ACYL-COA SYNTHETASE"/>
    <property type="match status" value="1"/>
</dbReference>
<dbReference type="InterPro" id="IPR042099">
    <property type="entry name" value="ANL_N_sf"/>
</dbReference>
<dbReference type="EMBL" id="CAEZTS010000041">
    <property type="protein sequence ID" value="CAB4575146.1"/>
    <property type="molecule type" value="Genomic_DNA"/>
</dbReference>
<sequence length="519" mass="56963">MLTIPQVVRAAATFGDREALVDGDRRWTFSELVREIERCARSFVALGLRPHDRVAVWAPNSPEWMFAALGAQMVGGVLVPINTRFKGAEAAYVIERSGASFLFVANGFLGIDYASDVSGQPTPSLRHLVDIAGSSWNEFIDAGIRVPETAIAEREAAVRPDDLCDIIFTSGTTGRPKGVMSRHDQTIRVFLEWSSIVGLDADDRYLIVNPFFHTFGYKAGFLACLLRGSAMLPLAVFDVPTVLRTVSTERITALPGPPTLYLSILNHPDRHAFDLSSLRLAVTGAAAVPVEMIRRMREELSFRVILTAYGLTESTGTITMCRQDDDPETISSTSGRAISDIEVRVVDEDNVEVPHGTAGEIVCRGYNVMPGYFADPDATADTVDEDGWLHTGDVGVMDERGYLAITDRLKDMFIVGGFNAYPAEIENALLEHPAVAQVAVVGRPDERMGEVGHAFVVRRTDRTCDADELVEWARTRMANYKVPRGITFVEALPLNASGKVLKFELRARLERPPFGANQS</sequence>
<evidence type="ECO:0000256" key="1">
    <source>
        <dbReference type="ARBA" id="ARBA00006432"/>
    </source>
</evidence>
<dbReference type="GO" id="GO:0031956">
    <property type="term" value="F:medium-chain fatty acid-CoA ligase activity"/>
    <property type="evidence" value="ECO:0007669"/>
    <property type="project" value="TreeGrafter"/>
</dbReference>
<accession>A0A6J6EH22</accession>
<evidence type="ECO:0000259" key="4">
    <source>
        <dbReference type="Pfam" id="PF13193"/>
    </source>
</evidence>
<dbReference type="Gene3D" id="3.40.50.12780">
    <property type="entry name" value="N-terminal domain of ligase-like"/>
    <property type="match status" value="1"/>
</dbReference>
<evidence type="ECO:0000259" key="3">
    <source>
        <dbReference type="Pfam" id="PF00501"/>
    </source>
</evidence>
<dbReference type="InterPro" id="IPR025110">
    <property type="entry name" value="AMP-bd_C"/>
</dbReference>
<protein>
    <submittedName>
        <fullName evidence="5">Unannotated protein</fullName>
    </submittedName>
</protein>
<keyword evidence="2" id="KW-0436">Ligase</keyword>
<dbReference type="InterPro" id="IPR000873">
    <property type="entry name" value="AMP-dep_synth/lig_dom"/>
</dbReference>
<feature type="domain" description="AMP-binding enzyme C-terminal" evidence="4">
    <location>
        <begin position="424"/>
        <end position="499"/>
    </location>
</feature>
<dbReference type="FunFam" id="3.30.300.30:FF:000008">
    <property type="entry name" value="2,3-dihydroxybenzoate-AMP ligase"/>
    <property type="match status" value="1"/>
</dbReference>
<organism evidence="5">
    <name type="scientific">freshwater metagenome</name>
    <dbReference type="NCBI Taxonomy" id="449393"/>
    <lineage>
        <taxon>unclassified sequences</taxon>
        <taxon>metagenomes</taxon>
        <taxon>ecological metagenomes</taxon>
    </lineage>
</organism>
<dbReference type="Gene3D" id="3.30.300.30">
    <property type="match status" value="1"/>
</dbReference>
<proteinExistence type="inferred from homology"/>
<dbReference type="SUPFAM" id="SSF56801">
    <property type="entry name" value="Acetyl-CoA synthetase-like"/>
    <property type="match status" value="1"/>
</dbReference>
<dbReference type="InterPro" id="IPR020845">
    <property type="entry name" value="AMP-binding_CS"/>
</dbReference>
<dbReference type="PANTHER" id="PTHR43201:SF5">
    <property type="entry name" value="MEDIUM-CHAIN ACYL-COA LIGASE ACSF2, MITOCHONDRIAL"/>
    <property type="match status" value="1"/>
</dbReference>
<reference evidence="5" key="1">
    <citation type="submission" date="2020-05" db="EMBL/GenBank/DDBJ databases">
        <authorList>
            <person name="Chiriac C."/>
            <person name="Salcher M."/>
            <person name="Ghai R."/>
            <person name="Kavagutti S V."/>
        </authorList>
    </citation>
    <scope>NUCLEOTIDE SEQUENCE</scope>
</reference>
<dbReference type="InterPro" id="IPR045851">
    <property type="entry name" value="AMP-bd_C_sf"/>
</dbReference>
<comment type="similarity">
    <text evidence="1">Belongs to the ATP-dependent AMP-binding enzyme family.</text>
</comment>
<dbReference type="Pfam" id="PF13193">
    <property type="entry name" value="AMP-binding_C"/>
    <property type="match status" value="1"/>
</dbReference>
<dbReference type="PROSITE" id="PS00455">
    <property type="entry name" value="AMP_BINDING"/>
    <property type="match status" value="1"/>
</dbReference>
<dbReference type="GO" id="GO:0006631">
    <property type="term" value="P:fatty acid metabolic process"/>
    <property type="evidence" value="ECO:0007669"/>
    <property type="project" value="TreeGrafter"/>
</dbReference>
<evidence type="ECO:0000313" key="5">
    <source>
        <dbReference type="EMBL" id="CAB4575146.1"/>
    </source>
</evidence>